<dbReference type="AlphaFoldDB" id="A0A4R3N0Y0"/>
<feature type="chain" id="PRO_5020570735" description="CEL-III C-terminal domain-containing protein" evidence="1">
    <location>
        <begin position="22"/>
        <end position="459"/>
    </location>
</feature>
<gene>
    <name evidence="3" type="ORF">EDC35_106196</name>
</gene>
<evidence type="ECO:0000313" key="3">
    <source>
        <dbReference type="EMBL" id="TCT20269.1"/>
    </source>
</evidence>
<evidence type="ECO:0000256" key="1">
    <source>
        <dbReference type="SAM" id="SignalP"/>
    </source>
</evidence>
<feature type="signal peptide" evidence="1">
    <location>
        <begin position="1"/>
        <end position="21"/>
    </location>
</feature>
<dbReference type="EMBL" id="SMAO01000006">
    <property type="protein sequence ID" value="TCT20269.1"/>
    <property type="molecule type" value="Genomic_DNA"/>
</dbReference>
<dbReference type="InterPro" id="IPR041014">
    <property type="entry name" value="CEL_III_C"/>
</dbReference>
<reference evidence="3 4" key="1">
    <citation type="submission" date="2019-03" db="EMBL/GenBank/DDBJ databases">
        <title>Genomic Encyclopedia of Type Strains, Phase IV (KMG-IV): sequencing the most valuable type-strain genomes for metagenomic binning, comparative biology and taxonomic classification.</title>
        <authorList>
            <person name="Goeker M."/>
        </authorList>
    </citation>
    <scope>NUCLEOTIDE SEQUENCE [LARGE SCALE GENOMIC DNA]</scope>
    <source>
        <strain evidence="3 4">DSM 13587</strain>
    </source>
</reference>
<dbReference type="Pfam" id="PF18054">
    <property type="entry name" value="CEL_III_C"/>
    <property type="match status" value="1"/>
</dbReference>
<comment type="caution">
    <text evidence="3">The sequence shown here is derived from an EMBL/GenBank/DDBJ whole genome shotgun (WGS) entry which is preliminary data.</text>
</comment>
<evidence type="ECO:0000313" key="4">
    <source>
        <dbReference type="Proteomes" id="UP000295717"/>
    </source>
</evidence>
<protein>
    <recommendedName>
        <fullName evidence="2">CEL-III C-terminal domain-containing protein</fullName>
    </recommendedName>
</protein>
<sequence>MKIKLALFSIPILMAAISSMASSHYTICGEEGKACNIDGGKPVILRYGANPASEDQPESDSGGYIYTPFSGINEIWCGNDLGDPAWGIAKQCDTIDNIPSIAGVESHVWGYQCADQDGSCQIHNADIPTWVHYYASDADGNLKAITGIQDNTFPCTNAQFKYDPLPDAKKKCNIGEPVIKNNDGYPVKLNWIECAAEDQFCQLRMPDGSDWIDAAANTPVLMRFSFWGRSVYQLGSFKKGFLCSHSTFGNDSTPYSTNGYCSYVLLPNKYRANVQIASSDSIIGGDVPQPKMLGGLQYGRTFVAWQKVAEFKCAKGAECDLSYALAYGSSSKNYFTKTTEWAEWVTNSVGLGVVGIKASVEASANYGDSENFQNALNVEYGQKTTINCVENKSPYAYHLVLYQFETQTDITCILSGDCSTVTQTMDTFCAVNPPDGYQGPQCLPGDCADEFCYTCKNSI</sequence>
<dbReference type="Proteomes" id="UP000295717">
    <property type="component" value="Unassembled WGS sequence"/>
</dbReference>
<keyword evidence="1" id="KW-0732">Signal</keyword>
<dbReference type="RefSeq" id="WP_132977665.1">
    <property type="nucleotide sequence ID" value="NZ_SMAO01000006.1"/>
</dbReference>
<name>A0A4R3N0Y0_9GAMM</name>
<keyword evidence="4" id="KW-1185">Reference proteome</keyword>
<accession>A0A4R3N0Y0</accession>
<evidence type="ECO:0000259" key="2">
    <source>
        <dbReference type="Pfam" id="PF18054"/>
    </source>
</evidence>
<dbReference type="OrthoDB" id="5699337at2"/>
<proteinExistence type="predicted"/>
<organism evidence="3 4">
    <name type="scientific">Thiobaca trueperi</name>
    <dbReference type="NCBI Taxonomy" id="127458"/>
    <lineage>
        <taxon>Bacteria</taxon>
        <taxon>Pseudomonadati</taxon>
        <taxon>Pseudomonadota</taxon>
        <taxon>Gammaproteobacteria</taxon>
        <taxon>Chromatiales</taxon>
        <taxon>Chromatiaceae</taxon>
        <taxon>Thiobaca</taxon>
    </lineage>
</organism>
<feature type="domain" description="CEL-III C-terminal" evidence="2">
    <location>
        <begin position="304"/>
        <end position="455"/>
    </location>
</feature>